<dbReference type="EMBL" id="AVGG01000002">
    <property type="protein sequence ID" value="ESU29418.1"/>
    <property type="molecule type" value="Genomic_DNA"/>
</dbReference>
<reference evidence="1 2" key="1">
    <citation type="submission" date="2013-08" db="EMBL/GenBank/DDBJ databases">
        <title>Flavobacterium limnosediminis JC2902 genome sequencing.</title>
        <authorList>
            <person name="Lee K."/>
            <person name="Yi H."/>
            <person name="Park S."/>
            <person name="Chun J."/>
        </authorList>
    </citation>
    <scope>NUCLEOTIDE SEQUENCE [LARGE SCALE GENOMIC DNA]</scope>
    <source>
        <strain evidence="1 2">JC2902</strain>
    </source>
</reference>
<dbReference type="RefSeq" id="WP_023578485.1">
    <property type="nucleotide sequence ID" value="NZ_AVGG01000002.1"/>
</dbReference>
<evidence type="ECO:0008006" key="3">
    <source>
        <dbReference type="Google" id="ProtNLM"/>
    </source>
</evidence>
<evidence type="ECO:0000313" key="1">
    <source>
        <dbReference type="EMBL" id="ESU29418.1"/>
    </source>
</evidence>
<keyword evidence="2" id="KW-1185">Reference proteome</keyword>
<dbReference type="PROSITE" id="PS51257">
    <property type="entry name" value="PROKAR_LIPOPROTEIN"/>
    <property type="match status" value="1"/>
</dbReference>
<dbReference type="PATRIC" id="fig|1341181.4.peg.814"/>
<dbReference type="Proteomes" id="UP000018004">
    <property type="component" value="Unassembled WGS sequence"/>
</dbReference>
<accession>V6SRT6</accession>
<sequence length="282" mass="30669">MKTSNLLKSIVVITALSLIGCNKDQEENNDSGRLTTEDISANAKMDAISNDISEIAEDRLNTQSSARTANFQSILPDCASVTTTVSGNTWTSVINFGTTGCQYYNGAMLRGEIIVSGSTNFDQSPYVWTYNFNNFYYNDILVEGTKTLSRTVQATAALATPHPVVVIDLDLDITLPNGNEYSRVGTRTRELIEGYDTPLLFLDNVYQITGNWTTTGANSSHISTITTPLRVEIDCLHKLVSGVITITRNNHIAVLDYGNGNCDNTATIAMDGGAPYTFTFGN</sequence>
<proteinExistence type="predicted"/>
<dbReference type="eggNOG" id="ENOG502ZAI2">
    <property type="taxonomic scope" value="Bacteria"/>
</dbReference>
<name>V6SRT6_9FLAO</name>
<comment type="caution">
    <text evidence="1">The sequence shown here is derived from an EMBL/GenBank/DDBJ whole genome shotgun (WGS) entry which is preliminary data.</text>
</comment>
<dbReference type="AlphaFoldDB" id="V6SRT6"/>
<dbReference type="OrthoDB" id="1114031at2"/>
<dbReference type="STRING" id="1341181.FLJC2902T_08200"/>
<gene>
    <name evidence="1" type="ORF">FLJC2902T_08200</name>
</gene>
<organism evidence="1 2">
    <name type="scientific">Flavobacterium limnosediminis JC2902</name>
    <dbReference type="NCBI Taxonomy" id="1341181"/>
    <lineage>
        <taxon>Bacteria</taxon>
        <taxon>Pseudomonadati</taxon>
        <taxon>Bacteroidota</taxon>
        <taxon>Flavobacteriia</taxon>
        <taxon>Flavobacteriales</taxon>
        <taxon>Flavobacteriaceae</taxon>
        <taxon>Flavobacterium</taxon>
    </lineage>
</organism>
<evidence type="ECO:0000313" key="2">
    <source>
        <dbReference type="Proteomes" id="UP000018004"/>
    </source>
</evidence>
<protein>
    <recommendedName>
        <fullName evidence="3">Lipoprotein</fullName>
    </recommendedName>
</protein>